<dbReference type="InterPro" id="IPR058533">
    <property type="entry name" value="Cation_efflux_TM"/>
</dbReference>
<dbReference type="AlphaFoldDB" id="A0A6J4RUZ6"/>
<evidence type="ECO:0000256" key="7">
    <source>
        <dbReference type="SAM" id="MobiDB-lite"/>
    </source>
</evidence>
<dbReference type="Pfam" id="PF16916">
    <property type="entry name" value="ZT_dimer"/>
    <property type="match status" value="1"/>
</dbReference>
<evidence type="ECO:0000256" key="6">
    <source>
        <dbReference type="ARBA" id="ARBA00023136"/>
    </source>
</evidence>
<evidence type="ECO:0000256" key="5">
    <source>
        <dbReference type="ARBA" id="ARBA00022989"/>
    </source>
</evidence>
<name>A0A6J4RUZ6_9ACTN</name>
<feature type="domain" description="Cation efflux protein cytoplasmic" evidence="10">
    <location>
        <begin position="221"/>
        <end position="299"/>
    </location>
</feature>
<dbReference type="SUPFAM" id="SSF160240">
    <property type="entry name" value="Cation efflux protein cytoplasmic domain-like"/>
    <property type="match status" value="1"/>
</dbReference>
<dbReference type="InterPro" id="IPR027469">
    <property type="entry name" value="Cation_efflux_TMD_sf"/>
</dbReference>
<evidence type="ECO:0000256" key="8">
    <source>
        <dbReference type="SAM" id="Phobius"/>
    </source>
</evidence>
<dbReference type="Gene3D" id="1.20.1510.10">
    <property type="entry name" value="Cation efflux protein transmembrane domain"/>
    <property type="match status" value="1"/>
</dbReference>
<dbReference type="GO" id="GO:0006882">
    <property type="term" value="P:intracellular zinc ion homeostasis"/>
    <property type="evidence" value="ECO:0007669"/>
    <property type="project" value="TreeGrafter"/>
</dbReference>
<evidence type="ECO:0000259" key="10">
    <source>
        <dbReference type="Pfam" id="PF16916"/>
    </source>
</evidence>
<dbReference type="InterPro" id="IPR036837">
    <property type="entry name" value="Cation_efflux_CTD_sf"/>
</dbReference>
<dbReference type="NCBIfam" id="TIGR01297">
    <property type="entry name" value="CDF"/>
    <property type="match status" value="1"/>
</dbReference>
<reference evidence="11" key="1">
    <citation type="submission" date="2020-02" db="EMBL/GenBank/DDBJ databases">
        <authorList>
            <person name="Meier V. D."/>
        </authorList>
    </citation>
    <scope>NUCLEOTIDE SEQUENCE</scope>
    <source>
        <strain evidence="11">AVDCRST_MAG53</strain>
    </source>
</reference>
<feature type="transmembrane region" description="Helical" evidence="8">
    <location>
        <begin position="120"/>
        <end position="140"/>
    </location>
</feature>
<feature type="transmembrane region" description="Helical" evidence="8">
    <location>
        <begin position="187"/>
        <end position="208"/>
    </location>
</feature>
<accession>A0A6J4RUZ6</accession>
<dbReference type="InterPro" id="IPR050291">
    <property type="entry name" value="CDF_Transporter"/>
</dbReference>
<protein>
    <submittedName>
        <fullName evidence="11">Cobalt-zinc-cadmium resistance protein</fullName>
    </submittedName>
</protein>
<dbReference type="GO" id="GO:0015093">
    <property type="term" value="F:ferrous iron transmembrane transporter activity"/>
    <property type="evidence" value="ECO:0007669"/>
    <property type="project" value="TreeGrafter"/>
</dbReference>
<dbReference type="Pfam" id="PF01545">
    <property type="entry name" value="Cation_efflux"/>
    <property type="match status" value="1"/>
</dbReference>
<keyword evidence="3" id="KW-0813">Transport</keyword>
<evidence type="ECO:0000256" key="1">
    <source>
        <dbReference type="ARBA" id="ARBA00004141"/>
    </source>
</evidence>
<comment type="similarity">
    <text evidence="2">Belongs to the cation diffusion facilitator (CDF) transporter (TC 2.A.4) family.</text>
</comment>
<dbReference type="GO" id="GO:0015086">
    <property type="term" value="F:cadmium ion transmembrane transporter activity"/>
    <property type="evidence" value="ECO:0007669"/>
    <property type="project" value="TreeGrafter"/>
</dbReference>
<dbReference type="GO" id="GO:0015341">
    <property type="term" value="F:zinc efflux antiporter activity"/>
    <property type="evidence" value="ECO:0007669"/>
    <property type="project" value="TreeGrafter"/>
</dbReference>
<comment type="subcellular location">
    <subcellularLocation>
        <location evidence="1">Membrane</location>
        <topology evidence="1">Multi-pass membrane protein</topology>
    </subcellularLocation>
</comment>
<proteinExistence type="inferred from homology"/>
<dbReference type="PANTHER" id="PTHR43840">
    <property type="entry name" value="MITOCHONDRIAL METAL TRANSPORTER 1-RELATED"/>
    <property type="match status" value="1"/>
</dbReference>
<dbReference type="InterPro" id="IPR027470">
    <property type="entry name" value="Cation_efflux_CTD"/>
</dbReference>
<dbReference type="SUPFAM" id="SSF161111">
    <property type="entry name" value="Cation efflux protein transmembrane domain-like"/>
    <property type="match status" value="1"/>
</dbReference>
<sequence length="323" mass="33527">MKPARTPIRAVAPAPGSRSGAAALSIVSNSTLILLKVIAGTVTGSVALLTEALHSSFDLVASVVAFVSVRKADIPADADHPYGHEKFEDMAAAIEGMLILVGSGVIVFESVRRLVVGGEVHALGFGIAVLAISVVVNLAVSARLRTRARETGSPALEADAAHLRTDAATSGGVLIGLTLVQLTGETWLDPVVALLVAASIVVAGVRILRSSSRVLIDEALPLEELAAIEEEVVGFGPRGVAGFHKLRARRAGARRYVDLHVQFRSGTTLEAAHATSHVLQDAIRRRVAGADVLIHLEPEDSVVPGTEVPPVQARGRNGPVTGG</sequence>
<evidence type="ECO:0000256" key="4">
    <source>
        <dbReference type="ARBA" id="ARBA00022692"/>
    </source>
</evidence>
<evidence type="ECO:0000256" key="3">
    <source>
        <dbReference type="ARBA" id="ARBA00022448"/>
    </source>
</evidence>
<evidence type="ECO:0000256" key="2">
    <source>
        <dbReference type="ARBA" id="ARBA00008114"/>
    </source>
</evidence>
<gene>
    <name evidence="11" type="ORF">AVDCRST_MAG53-457</name>
</gene>
<keyword evidence="5 8" id="KW-1133">Transmembrane helix</keyword>
<dbReference type="GO" id="GO:0005886">
    <property type="term" value="C:plasma membrane"/>
    <property type="evidence" value="ECO:0007669"/>
    <property type="project" value="TreeGrafter"/>
</dbReference>
<feature type="transmembrane region" description="Helical" evidence="8">
    <location>
        <begin position="90"/>
        <end position="108"/>
    </location>
</feature>
<dbReference type="InterPro" id="IPR002524">
    <property type="entry name" value="Cation_efflux"/>
</dbReference>
<dbReference type="PANTHER" id="PTHR43840:SF15">
    <property type="entry name" value="MITOCHONDRIAL METAL TRANSPORTER 1-RELATED"/>
    <property type="match status" value="1"/>
</dbReference>
<keyword evidence="4 8" id="KW-0812">Transmembrane</keyword>
<dbReference type="EMBL" id="CADCVR010000018">
    <property type="protein sequence ID" value="CAA9477944.1"/>
    <property type="molecule type" value="Genomic_DNA"/>
</dbReference>
<organism evidence="11">
    <name type="scientific">uncultured Solirubrobacteraceae bacterium</name>
    <dbReference type="NCBI Taxonomy" id="1162706"/>
    <lineage>
        <taxon>Bacteria</taxon>
        <taxon>Bacillati</taxon>
        <taxon>Actinomycetota</taxon>
        <taxon>Thermoleophilia</taxon>
        <taxon>Solirubrobacterales</taxon>
        <taxon>Solirubrobacteraceae</taxon>
        <taxon>environmental samples</taxon>
    </lineage>
</organism>
<evidence type="ECO:0000259" key="9">
    <source>
        <dbReference type="Pfam" id="PF01545"/>
    </source>
</evidence>
<feature type="region of interest" description="Disordered" evidence="7">
    <location>
        <begin position="304"/>
        <end position="323"/>
    </location>
</feature>
<evidence type="ECO:0000313" key="11">
    <source>
        <dbReference type="EMBL" id="CAA9477944.1"/>
    </source>
</evidence>
<feature type="domain" description="Cation efflux protein transmembrane" evidence="9">
    <location>
        <begin position="24"/>
        <end position="216"/>
    </location>
</feature>
<dbReference type="Gene3D" id="3.30.70.1350">
    <property type="entry name" value="Cation efflux protein, cytoplasmic domain"/>
    <property type="match status" value="1"/>
</dbReference>
<keyword evidence="6 8" id="KW-0472">Membrane</keyword>